<name>A0A086JRS6_TOXGO</name>
<evidence type="ECO:0000313" key="4">
    <source>
        <dbReference type="Proteomes" id="UP000028838"/>
    </source>
</evidence>
<protein>
    <submittedName>
        <fullName evidence="3">Putative transmembrane protein</fullName>
    </submittedName>
</protein>
<keyword evidence="2" id="KW-1133">Transmembrane helix</keyword>
<evidence type="ECO:0000313" key="3">
    <source>
        <dbReference type="EMBL" id="KFG34844.1"/>
    </source>
</evidence>
<dbReference type="EMBL" id="AEYH02002780">
    <property type="protein sequence ID" value="KFG34844.1"/>
    <property type="molecule type" value="Genomic_DNA"/>
</dbReference>
<feature type="region of interest" description="Disordered" evidence="1">
    <location>
        <begin position="303"/>
        <end position="323"/>
    </location>
</feature>
<evidence type="ECO:0000256" key="2">
    <source>
        <dbReference type="SAM" id="Phobius"/>
    </source>
</evidence>
<accession>A0A086JRS6</accession>
<dbReference type="VEuPathDB" id="ToxoDB:TGFOU_235730"/>
<feature type="transmembrane region" description="Helical" evidence="2">
    <location>
        <begin position="164"/>
        <end position="193"/>
    </location>
</feature>
<comment type="caution">
    <text evidence="3">The sequence shown here is derived from an EMBL/GenBank/DDBJ whole genome shotgun (WGS) entry which is preliminary data.</text>
</comment>
<feature type="transmembrane region" description="Helical" evidence="2">
    <location>
        <begin position="199"/>
        <end position="219"/>
    </location>
</feature>
<organism evidence="3 4">
    <name type="scientific">Toxoplasma gondii FOU</name>
    <dbReference type="NCBI Taxonomy" id="943167"/>
    <lineage>
        <taxon>Eukaryota</taxon>
        <taxon>Sar</taxon>
        <taxon>Alveolata</taxon>
        <taxon>Apicomplexa</taxon>
        <taxon>Conoidasida</taxon>
        <taxon>Coccidia</taxon>
        <taxon>Eucoccidiorida</taxon>
        <taxon>Eimeriorina</taxon>
        <taxon>Sarcocystidae</taxon>
        <taxon>Toxoplasma</taxon>
    </lineage>
</organism>
<gene>
    <name evidence="3" type="ORF">TGFOU_235730</name>
</gene>
<sequence length="379" mass="41607">MGISNFPFRHRLGGEVTDSLPNSFSHRLPLCQSPPPVPLRRFQELETEDNDQAPSLPSCLAFVACLCICNSTLPVPAAFCDLPCFHRHTLQCRVYSHGGGQAQSRRRSCRLPPLSFLSASLSSSLFYLCVLSISFLISLLLLFVVCFSSLASLLYFFHFSVFFLLFFFVSFLLFFFVSFLLFFFVSFLLFFFVSFRLSFWFLSLAALLVFFSAFFFFPCGASPAVSRLSQFSRASVCVLGGVSALVLEFLLAAGVTAARGATVLESEESAAESQVLLPASEHCLHRVHEQSALRAPALDGHALRGRTEEKKRGSRGLEVLPHPPSLLQPVPGLADLALGALGCTYTWRGARGAATSRGGWRKREKGGLSRCGASGLPLR</sequence>
<reference evidence="3 4" key="1">
    <citation type="submission" date="2014-07" db="EMBL/GenBank/DDBJ databases">
        <authorList>
            <person name="Sibley D."/>
            <person name="Venepally P."/>
            <person name="Karamycheva S."/>
            <person name="Hadjithomas M."/>
            <person name="Khan A."/>
            <person name="Brunk B."/>
            <person name="Roos D."/>
            <person name="Caler E."/>
            <person name="Lorenzi H."/>
        </authorList>
    </citation>
    <scope>NUCLEOTIDE SEQUENCE [LARGE SCALE GENOMIC DNA]</scope>
    <source>
        <strain evidence="3 4">FOU</strain>
    </source>
</reference>
<evidence type="ECO:0000256" key="1">
    <source>
        <dbReference type="SAM" id="MobiDB-lite"/>
    </source>
</evidence>
<feature type="transmembrane region" description="Helical" evidence="2">
    <location>
        <begin position="139"/>
        <end position="157"/>
    </location>
</feature>
<dbReference type="Proteomes" id="UP000028838">
    <property type="component" value="Unassembled WGS sequence"/>
</dbReference>
<keyword evidence="2" id="KW-0472">Membrane</keyword>
<dbReference type="AlphaFoldDB" id="A0A086JRS6"/>
<proteinExistence type="predicted"/>
<keyword evidence="2 3" id="KW-0812">Transmembrane</keyword>
<feature type="transmembrane region" description="Helical" evidence="2">
    <location>
        <begin position="231"/>
        <end position="255"/>
    </location>
</feature>